<keyword evidence="2" id="KW-1185">Reference proteome</keyword>
<gene>
    <name evidence="1" type="ORF">PZA18_20905</name>
</gene>
<name>A0ABT7E4X9_9NEIS</name>
<dbReference type="RefSeq" id="WP_284102824.1">
    <property type="nucleotide sequence ID" value="NZ_JARRAF010000039.1"/>
</dbReference>
<protein>
    <submittedName>
        <fullName evidence="1">Uncharacterized protein</fullName>
    </submittedName>
</protein>
<evidence type="ECO:0000313" key="2">
    <source>
        <dbReference type="Proteomes" id="UP001172778"/>
    </source>
</evidence>
<reference evidence="1" key="1">
    <citation type="submission" date="2023-03" db="EMBL/GenBank/DDBJ databases">
        <title>Chitinimonas shenzhenensis gen. nov., sp. nov., a novel member of family Burkholderiaceae isolated from activated sludge collected in Shen Zhen, China.</title>
        <authorList>
            <person name="Wang X."/>
        </authorList>
    </citation>
    <scope>NUCLEOTIDE SEQUENCE</scope>
    <source>
        <strain evidence="1">DQS-5</strain>
    </source>
</reference>
<accession>A0ABT7E4X9</accession>
<dbReference type="PROSITE" id="PS51257">
    <property type="entry name" value="PROKAR_LIPOPROTEIN"/>
    <property type="match status" value="1"/>
</dbReference>
<organism evidence="1 2">
    <name type="scientific">Parachitinimonas caeni</name>
    <dbReference type="NCBI Taxonomy" id="3031301"/>
    <lineage>
        <taxon>Bacteria</taxon>
        <taxon>Pseudomonadati</taxon>
        <taxon>Pseudomonadota</taxon>
        <taxon>Betaproteobacteria</taxon>
        <taxon>Neisseriales</taxon>
        <taxon>Chitinibacteraceae</taxon>
        <taxon>Parachitinimonas</taxon>
    </lineage>
</organism>
<dbReference type="Proteomes" id="UP001172778">
    <property type="component" value="Unassembled WGS sequence"/>
</dbReference>
<evidence type="ECO:0000313" key="1">
    <source>
        <dbReference type="EMBL" id="MDK2126505.1"/>
    </source>
</evidence>
<comment type="caution">
    <text evidence="1">The sequence shown here is derived from an EMBL/GenBank/DDBJ whole genome shotgun (WGS) entry which is preliminary data.</text>
</comment>
<proteinExistence type="predicted"/>
<dbReference type="EMBL" id="JARRAF010000039">
    <property type="protein sequence ID" value="MDK2126505.1"/>
    <property type="molecule type" value="Genomic_DNA"/>
</dbReference>
<sequence>MKLYYIVTMIISLIALGGGYILGSSNPGSVSCTINSAKKFEGKIYETFGDTKSENPNEKVIGKLVLEKDIDLVIIEEKGVKTIRARHYESR</sequence>